<dbReference type="OrthoDB" id="2162994at2759"/>
<dbReference type="FunFam" id="3.30.50.10:FF:000018">
    <property type="entry name" value="GATA transcription factor"/>
    <property type="match status" value="1"/>
</dbReference>
<keyword evidence="5" id="KW-0862">Zinc</keyword>
<comment type="similarity">
    <text evidence="2 11">Belongs to the type IV zinc-finger family. Class A subfamily.</text>
</comment>
<comment type="function">
    <text evidence="11">Transcriptional activator that specifically binds 5'-GATA-3' or 5'-GAT-3' motifs within gene promoters.</text>
</comment>
<organism evidence="15 16">
    <name type="scientific">Rosa chinensis</name>
    <name type="common">China rose</name>
    <dbReference type="NCBI Taxonomy" id="74649"/>
    <lineage>
        <taxon>Eukaryota</taxon>
        <taxon>Viridiplantae</taxon>
        <taxon>Streptophyta</taxon>
        <taxon>Embryophyta</taxon>
        <taxon>Tracheophyta</taxon>
        <taxon>Spermatophyta</taxon>
        <taxon>Magnoliopsida</taxon>
        <taxon>eudicotyledons</taxon>
        <taxon>Gunneridae</taxon>
        <taxon>Pentapetalae</taxon>
        <taxon>rosids</taxon>
        <taxon>fabids</taxon>
        <taxon>Rosales</taxon>
        <taxon>Rosaceae</taxon>
        <taxon>Rosoideae</taxon>
        <taxon>Rosoideae incertae sedis</taxon>
        <taxon>Rosa</taxon>
    </lineage>
</organism>
<dbReference type="SUPFAM" id="SSF57716">
    <property type="entry name" value="Glucocorticoid receptor-like (DNA-binding domain)"/>
    <property type="match status" value="1"/>
</dbReference>
<keyword evidence="6 11" id="KW-0805">Transcription regulation</keyword>
<dbReference type="PROSITE" id="PS00344">
    <property type="entry name" value="GATA_ZN_FINGER_1"/>
    <property type="match status" value="1"/>
</dbReference>
<accession>A0A2P6PPY6</accession>
<evidence type="ECO:0000256" key="7">
    <source>
        <dbReference type="ARBA" id="ARBA00023125"/>
    </source>
</evidence>
<evidence type="ECO:0000256" key="4">
    <source>
        <dbReference type="ARBA" id="ARBA00022771"/>
    </source>
</evidence>
<dbReference type="PIRSF" id="PIRSF016992">
    <property type="entry name" value="TF_GATA_plant"/>
    <property type="match status" value="1"/>
</dbReference>
<dbReference type="InterPro" id="IPR051140">
    <property type="entry name" value="GATA_TF"/>
</dbReference>
<protein>
    <recommendedName>
        <fullName evidence="11">GATA transcription factor</fullName>
    </recommendedName>
</protein>
<keyword evidence="10 11" id="KW-0539">Nucleus</keyword>
<keyword evidence="9 11" id="KW-0804">Transcription</keyword>
<dbReference type="PANTHER" id="PTHR45658">
    <property type="entry name" value="GATA TRANSCRIPTION FACTOR"/>
    <property type="match status" value="1"/>
</dbReference>
<gene>
    <name evidence="15" type="ORF">RchiOBHm_Chr6g0267451</name>
</gene>
<evidence type="ECO:0000256" key="6">
    <source>
        <dbReference type="ARBA" id="ARBA00023015"/>
    </source>
</evidence>
<dbReference type="Gene3D" id="3.30.50.10">
    <property type="entry name" value="Erythroid Transcription Factor GATA-1, subunit A"/>
    <property type="match status" value="1"/>
</dbReference>
<evidence type="ECO:0000256" key="1">
    <source>
        <dbReference type="ARBA" id="ARBA00004123"/>
    </source>
</evidence>
<keyword evidence="4 12" id="KW-0863">Zinc-finger</keyword>
<feature type="region of interest" description="Disordered" evidence="13">
    <location>
        <begin position="320"/>
        <end position="339"/>
    </location>
</feature>
<keyword evidence="16" id="KW-1185">Reference proteome</keyword>
<evidence type="ECO:0000256" key="3">
    <source>
        <dbReference type="ARBA" id="ARBA00022723"/>
    </source>
</evidence>
<dbReference type="GO" id="GO:0030154">
    <property type="term" value="P:cell differentiation"/>
    <property type="evidence" value="ECO:0007669"/>
    <property type="project" value="TreeGrafter"/>
</dbReference>
<evidence type="ECO:0000259" key="14">
    <source>
        <dbReference type="PROSITE" id="PS50114"/>
    </source>
</evidence>
<dbReference type="STRING" id="74649.A0A2P6PPY6"/>
<comment type="caution">
    <text evidence="15">The sequence shown here is derived from an EMBL/GenBank/DDBJ whole genome shotgun (WGS) entry which is preliminary data.</text>
</comment>
<feature type="compositionally biased region" description="Acidic residues" evidence="13">
    <location>
        <begin position="56"/>
        <end position="79"/>
    </location>
</feature>
<dbReference type="SMART" id="SM00401">
    <property type="entry name" value="ZnF_GATA"/>
    <property type="match status" value="1"/>
</dbReference>
<proteinExistence type="inferred from homology"/>
<evidence type="ECO:0000256" key="9">
    <source>
        <dbReference type="ARBA" id="ARBA00023163"/>
    </source>
</evidence>
<dbReference type="Proteomes" id="UP000238479">
    <property type="component" value="Chromosome 6"/>
</dbReference>
<dbReference type="CDD" id="cd00202">
    <property type="entry name" value="ZnF_GATA"/>
    <property type="match status" value="1"/>
</dbReference>
<evidence type="ECO:0000256" key="8">
    <source>
        <dbReference type="ARBA" id="ARBA00023159"/>
    </source>
</evidence>
<dbReference type="InterPro" id="IPR016679">
    <property type="entry name" value="TF_GATA_pln"/>
</dbReference>
<comment type="subcellular location">
    <subcellularLocation>
        <location evidence="1 11">Nucleus</location>
    </subcellularLocation>
</comment>
<evidence type="ECO:0000313" key="16">
    <source>
        <dbReference type="Proteomes" id="UP000238479"/>
    </source>
</evidence>
<dbReference type="GO" id="GO:0008270">
    <property type="term" value="F:zinc ion binding"/>
    <property type="evidence" value="ECO:0007669"/>
    <property type="project" value="UniProtKB-KW"/>
</dbReference>
<dbReference type="EMBL" id="PDCK01000044">
    <property type="protein sequence ID" value="PRQ23989.1"/>
    <property type="molecule type" value="Genomic_DNA"/>
</dbReference>
<evidence type="ECO:0000256" key="2">
    <source>
        <dbReference type="ARBA" id="ARBA00005694"/>
    </source>
</evidence>
<dbReference type="InterPro" id="IPR013088">
    <property type="entry name" value="Znf_NHR/GATA"/>
</dbReference>
<dbReference type="PANTHER" id="PTHR45658:SF41">
    <property type="entry name" value="GATA TRANSCRIPTION FACTOR 3"/>
    <property type="match status" value="1"/>
</dbReference>
<feature type="region of interest" description="Disordered" evidence="13">
    <location>
        <begin position="56"/>
        <end position="95"/>
    </location>
</feature>
<dbReference type="GO" id="GO:0045893">
    <property type="term" value="P:positive regulation of DNA-templated transcription"/>
    <property type="evidence" value="ECO:0007669"/>
    <property type="project" value="InterPro"/>
</dbReference>
<evidence type="ECO:0000256" key="5">
    <source>
        <dbReference type="ARBA" id="ARBA00022833"/>
    </source>
</evidence>
<evidence type="ECO:0000313" key="15">
    <source>
        <dbReference type="EMBL" id="PRQ23989.1"/>
    </source>
</evidence>
<reference evidence="15 16" key="1">
    <citation type="journal article" date="2018" name="Nat. Genet.">
        <title>The Rosa genome provides new insights in the design of modern roses.</title>
        <authorList>
            <person name="Bendahmane M."/>
        </authorList>
    </citation>
    <scope>NUCLEOTIDE SEQUENCE [LARGE SCALE GENOMIC DNA]</scope>
    <source>
        <strain evidence="16">cv. Old Blush</strain>
    </source>
</reference>
<dbReference type="PROSITE" id="PS50114">
    <property type="entry name" value="GATA_ZN_FINGER_2"/>
    <property type="match status" value="1"/>
</dbReference>
<dbReference type="AlphaFoldDB" id="A0A2P6PPY6"/>
<keyword evidence="3" id="KW-0479">Metal-binding</keyword>
<dbReference type="Pfam" id="PF00320">
    <property type="entry name" value="GATA"/>
    <property type="match status" value="1"/>
</dbReference>
<evidence type="ECO:0000256" key="10">
    <source>
        <dbReference type="ARBA" id="ARBA00023242"/>
    </source>
</evidence>
<dbReference type="GO" id="GO:0043565">
    <property type="term" value="F:sequence-specific DNA binding"/>
    <property type="evidence" value="ECO:0007669"/>
    <property type="project" value="InterPro"/>
</dbReference>
<dbReference type="GO" id="GO:0005634">
    <property type="term" value="C:nucleus"/>
    <property type="evidence" value="ECO:0007669"/>
    <property type="project" value="UniProtKB-SubCell"/>
</dbReference>
<dbReference type="Gramene" id="PRQ23989">
    <property type="protein sequence ID" value="PRQ23989"/>
    <property type="gene ID" value="RchiOBHm_Chr6g0267451"/>
</dbReference>
<feature type="domain" description="GATA-type" evidence="14">
    <location>
        <begin position="256"/>
        <end position="288"/>
    </location>
</feature>
<evidence type="ECO:0000256" key="11">
    <source>
        <dbReference type="PIRNR" id="PIRNR016992"/>
    </source>
</evidence>
<keyword evidence="8 11" id="KW-0010">Activator</keyword>
<evidence type="ECO:0000256" key="12">
    <source>
        <dbReference type="PROSITE-ProRule" id="PRU00094"/>
    </source>
</evidence>
<dbReference type="InterPro" id="IPR000679">
    <property type="entry name" value="Znf_GATA"/>
</dbReference>
<keyword evidence="7 11" id="KW-0238">DNA-binding</keyword>
<evidence type="ECO:0000256" key="13">
    <source>
        <dbReference type="SAM" id="MobiDB-lite"/>
    </source>
</evidence>
<name>A0A2P6PPY6_ROSCH</name>
<dbReference type="OMA" id="TNHQHAA"/>
<sequence length="339" mass="37380">MELCMEARALKSSLLTELALKSTQHALMEEFWGATAISGVPSEDFSVDDLLDFSNGEFEDGSVEEEQELEEQEEEEEDKDSVSMDSVENSNSSNFTESTLASHLAVPDDDLAELEWVSHFVDDSVSELSLLDPVIKQKPEALKENRSEPEARRLAQSRLSWLPSQVPVKARSKRCRPAGRSRSLWNPLGDSPSLTPCLSSPSSSSCSSGFSLSTPCLIFTSPVHNMGLFSGEPAAKKQKRKPAVQTGDEVIVGIQRKCSHCQVQKTPQWRTGPLGPKTLCNACGVRYKSGRLFPEYRPACSPTFSGDVHSNSHRKVLEMRKRKDTGEPEPGMSKMIPGF</sequence>